<dbReference type="GO" id="GO:0008173">
    <property type="term" value="F:RNA methyltransferase activity"/>
    <property type="evidence" value="ECO:0007669"/>
    <property type="project" value="InterPro"/>
</dbReference>
<protein>
    <submittedName>
        <fullName evidence="4">rRNA methyltransferase 3, mitochondrial</fullName>
    </submittedName>
</protein>
<dbReference type="Gene3D" id="3.40.1280.10">
    <property type="match status" value="1"/>
</dbReference>
<dbReference type="InterPro" id="IPR051259">
    <property type="entry name" value="rRNA_Methyltransferase"/>
</dbReference>
<dbReference type="InterPro" id="IPR001537">
    <property type="entry name" value="SpoU_MeTrfase"/>
</dbReference>
<organism evidence="4 5">
    <name type="scientific">Eumeta variegata</name>
    <name type="common">Bagworm moth</name>
    <name type="synonym">Eumeta japonica</name>
    <dbReference type="NCBI Taxonomy" id="151549"/>
    <lineage>
        <taxon>Eukaryota</taxon>
        <taxon>Metazoa</taxon>
        <taxon>Ecdysozoa</taxon>
        <taxon>Arthropoda</taxon>
        <taxon>Hexapoda</taxon>
        <taxon>Insecta</taxon>
        <taxon>Pterygota</taxon>
        <taxon>Neoptera</taxon>
        <taxon>Endopterygota</taxon>
        <taxon>Lepidoptera</taxon>
        <taxon>Glossata</taxon>
        <taxon>Ditrysia</taxon>
        <taxon>Tineoidea</taxon>
        <taxon>Psychidae</taxon>
        <taxon>Oiketicinae</taxon>
        <taxon>Eumeta</taxon>
    </lineage>
</organism>
<dbReference type="PANTHER" id="PTHR43191">
    <property type="entry name" value="RRNA METHYLTRANSFERASE 3"/>
    <property type="match status" value="1"/>
</dbReference>
<dbReference type="GO" id="GO:0006396">
    <property type="term" value="P:RNA processing"/>
    <property type="evidence" value="ECO:0007669"/>
    <property type="project" value="InterPro"/>
</dbReference>
<keyword evidence="2 4" id="KW-0808">Transferase</keyword>
<dbReference type="Proteomes" id="UP000299102">
    <property type="component" value="Unassembled WGS sequence"/>
</dbReference>
<dbReference type="GO" id="GO:0003723">
    <property type="term" value="F:RNA binding"/>
    <property type="evidence" value="ECO:0007669"/>
    <property type="project" value="InterPro"/>
</dbReference>
<feature type="domain" description="tRNA/rRNA methyltransferase SpoU type" evidence="3">
    <location>
        <begin position="11"/>
        <end position="144"/>
    </location>
</feature>
<evidence type="ECO:0000259" key="3">
    <source>
        <dbReference type="Pfam" id="PF00588"/>
    </source>
</evidence>
<dbReference type="Pfam" id="PF00588">
    <property type="entry name" value="SpoU_methylase"/>
    <property type="match status" value="1"/>
</dbReference>
<keyword evidence="1 4" id="KW-0489">Methyltransferase</keyword>
<dbReference type="STRING" id="151549.A0A4C1UQM4"/>
<evidence type="ECO:0000256" key="1">
    <source>
        <dbReference type="ARBA" id="ARBA00022603"/>
    </source>
</evidence>
<evidence type="ECO:0000313" key="5">
    <source>
        <dbReference type="Proteomes" id="UP000299102"/>
    </source>
</evidence>
<dbReference type="PANTHER" id="PTHR43191:SF2">
    <property type="entry name" value="RRNA METHYLTRANSFERASE 3, MITOCHONDRIAL"/>
    <property type="match status" value="1"/>
</dbReference>
<accession>A0A4C1UQM4</accession>
<gene>
    <name evidence="4" type="primary">mrm3</name>
    <name evidence="4" type="ORF">EVAR_11799_1</name>
</gene>
<name>A0A4C1UQM4_EUMVA</name>
<comment type="caution">
    <text evidence="4">The sequence shown here is derived from an EMBL/GenBank/DDBJ whole genome shotgun (WGS) entry which is preliminary data.</text>
</comment>
<dbReference type="InterPro" id="IPR029028">
    <property type="entry name" value="Alpha/beta_knot_MTases"/>
</dbReference>
<dbReference type="GO" id="GO:0032259">
    <property type="term" value="P:methylation"/>
    <property type="evidence" value="ECO:0007669"/>
    <property type="project" value="UniProtKB-KW"/>
</dbReference>
<dbReference type="AlphaFoldDB" id="A0A4C1UQM4"/>
<dbReference type="SUPFAM" id="SSF75217">
    <property type="entry name" value="alpha/beta knot"/>
    <property type="match status" value="1"/>
</dbReference>
<evidence type="ECO:0000256" key="2">
    <source>
        <dbReference type="ARBA" id="ARBA00022679"/>
    </source>
</evidence>
<keyword evidence="5" id="KW-1185">Reference proteome</keyword>
<dbReference type="EMBL" id="BGZK01000205">
    <property type="protein sequence ID" value="GBP28337.1"/>
    <property type="molecule type" value="Genomic_DNA"/>
</dbReference>
<proteinExistence type="predicted"/>
<sequence>MIDIETGIGIKSCVDLWDPKVIRSAAGAHFRLPVYCGVEWEKISYLLDAHTSVFIADSNSKVVLDYITDSKVHNNEFLQIPVLPYYSIEYATMNSITIIVGGETEGISEDCYRYAVSKNGLRINIPLQKGVDSLNTGMAIAVIVFEIKKQLLEAKARNKSCMANTI</sequence>
<evidence type="ECO:0000313" key="4">
    <source>
        <dbReference type="EMBL" id="GBP28337.1"/>
    </source>
</evidence>
<dbReference type="OrthoDB" id="270651at2759"/>
<dbReference type="InterPro" id="IPR029026">
    <property type="entry name" value="tRNA_m1G_MTases_N"/>
</dbReference>
<reference evidence="4 5" key="1">
    <citation type="journal article" date="2019" name="Commun. Biol.">
        <title>The bagworm genome reveals a unique fibroin gene that provides high tensile strength.</title>
        <authorList>
            <person name="Kono N."/>
            <person name="Nakamura H."/>
            <person name="Ohtoshi R."/>
            <person name="Tomita M."/>
            <person name="Numata K."/>
            <person name="Arakawa K."/>
        </authorList>
    </citation>
    <scope>NUCLEOTIDE SEQUENCE [LARGE SCALE GENOMIC DNA]</scope>
</reference>